<dbReference type="EMBL" id="BART01014618">
    <property type="protein sequence ID" value="GAG75853.1"/>
    <property type="molecule type" value="Genomic_DNA"/>
</dbReference>
<reference evidence="1" key="1">
    <citation type="journal article" date="2014" name="Front. Microbiol.">
        <title>High frequency of phylogenetically diverse reductive dehalogenase-homologous genes in deep subseafloor sedimentary metagenomes.</title>
        <authorList>
            <person name="Kawai M."/>
            <person name="Futagami T."/>
            <person name="Toyoda A."/>
            <person name="Takaki Y."/>
            <person name="Nishi S."/>
            <person name="Hori S."/>
            <person name="Arai W."/>
            <person name="Tsubouchi T."/>
            <person name="Morono Y."/>
            <person name="Uchiyama I."/>
            <person name="Ito T."/>
            <person name="Fujiyama A."/>
            <person name="Inagaki F."/>
            <person name="Takami H."/>
        </authorList>
    </citation>
    <scope>NUCLEOTIDE SEQUENCE</scope>
    <source>
        <strain evidence="1">Expedition CK06-06</strain>
    </source>
</reference>
<feature type="non-terminal residue" evidence="1">
    <location>
        <position position="42"/>
    </location>
</feature>
<comment type="caution">
    <text evidence="1">The sequence shown here is derived from an EMBL/GenBank/DDBJ whole genome shotgun (WGS) entry which is preliminary data.</text>
</comment>
<dbReference type="AlphaFoldDB" id="X1AU89"/>
<protein>
    <submittedName>
        <fullName evidence="1">Uncharacterized protein</fullName>
    </submittedName>
</protein>
<name>X1AU89_9ZZZZ</name>
<organism evidence="1">
    <name type="scientific">marine sediment metagenome</name>
    <dbReference type="NCBI Taxonomy" id="412755"/>
    <lineage>
        <taxon>unclassified sequences</taxon>
        <taxon>metagenomes</taxon>
        <taxon>ecological metagenomes</taxon>
    </lineage>
</organism>
<proteinExistence type="predicted"/>
<gene>
    <name evidence="1" type="ORF">S01H4_29007</name>
</gene>
<accession>X1AU89</accession>
<sequence length="42" mass="4554">MADETADDIAEALYSTDINTISMRWYTSGVENAIGALVTNTE</sequence>
<evidence type="ECO:0000313" key="1">
    <source>
        <dbReference type="EMBL" id="GAG75853.1"/>
    </source>
</evidence>